<keyword evidence="3 5" id="KW-0808">Transferase</keyword>
<comment type="catalytic activity">
    <reaction evidence="1 5">
        <text>S-ubiquitinyl-[E2 ubiquitin-conjugating enzyme]-L-cysteine + [acceptor protein]-L-lysine = [E2 ubiquitin-conjugating enzyme]-L-cysteine + N(6)-ubiquitinyl-[acceptor protein]-L-lysine.</text>
        <dbReference type="EC" id="2.3.2.27"/>
    </reaction>
</comment>
<dbReference type="Pfam" id="PF18102">
    <property type="entry name" value="DTC"/>
    <property type="match status" value="1"/>
</dbReference>
<dbReference type="GO" id="GO:0061630">
    <property type="term" value="F:ubiquitin protein ligase activity"/>
    <property type="evidence" value="ECO:0007669"/>
    <property type="project" value="UniProtKB-UniRule"/>
</dbReference>
<evidence type="ECO:0000259" key="6">
    <source>
        <dbReference type="Pfam" id="PF18102"/>
    </source>
</evidence>
<dbReference type="InterPro" id="IPR039396">
    <property type="entry name" value="Deltex_C"/>
</dbReference>
<evidence type="ECO:0000256" key="5">
    <source>
        <dbReference type="RuleBase" id="RU367105"/>
    </source>
</evidence>
<comment type="caution">
    <text evidence="7">The sequence shown here is derived from an EMBL/GenBank/DDBJ whole genome shotgun (WGS) entry which is preliminary data.</text>
</comment>
<dbReference type="GO" id="GO:0005737">
    <property type="term" value="C:cytoplasm"/>
    <property type="evidence" value="ECO:0007669"/>
    <property type="project" value="UniProtKB-SubCell"/>
</dbReference>
<name>A0AAV6GPP6_9TELE</name>
<evidence type="ECO:0000256" key="2">
    <source>
        <dbReference type="ARBA" id="ARBA00004906"/>
    </source>
</evidence>
<comment type="pathway">
    <text evidence="2 5">Protein modification; protein ubiquitination.</text>
</comment>
<dbReference type="CDD" id="cd09633">
    <property type="entry name" value="Deltex_C"/>
    <property type="match status" value="1"/>
</dbReference>
<evidence type="ECO:0000256" key="1">
    <source>
        <dbReference type="ARBA" id="ARBA00000900"/>
    </source>
</evidence>
<reference evidence="7" key="1">
    <citation type="submission" date="2020-10" db="EMBL/GenBank/DDBJ databases">
        <title>Chromosome-scale genome assembly of the Allis shad, Alosa alosa.</title>
        <authorList>
            <person name="Margot Z."/>
            <person name="Christophe K."/>
            <person name="Cabau C."/>
            <person name="Louis A."/>
            <person name="Berthelot C."/>
            <person name="Parey E."/>
            <person name="Roest Crollius H."/>
            <person name="Montfort J."/>
            <person name="Robinson-Rechavi M."/>
            <person name="Bucao C."/>
            <person name="Bouchez O."/>
            <person name="Gislard M."/>
            <person name="Lluch J."/>
            <person name="Milhes M."/>
            <person name="Lampietro C."/>
            <person name="Lopez Roques C."/>
            <person name="Donnadieu C."/>
            <person name="Braasch I."/>
            <person name="Desvignes T."/>
            <person name="Postlethwait J."/>
            <person name="Bobe J."/>
            <person name="Guiguen Y."/>
        </authorList>
    </citation>
    <scope>NUCLEOTIDE SEQUENCE</scope>
    <source>
        <strain evidence="7">M-15738</strain>
        <tissue evidence="7">Blood</tissue>
    </source>
</reference>
<proteinExistence type="inferred from homology"/>
<keyword evidence="5" id="KW-0863">Zinc-finger</keyword>
<evidence type="ECO:0000256" key="4">
    <source>
        <dbReference type="ARBA" id="ARBA00022723"/>
    </source>
</evidence>
<comment type="similarity">
    <text evidence="5">Belongs to the Deltex family.</text>
</comment>
<keyword evidence="5" id="KW-0963">Cytoplasm</keyword>
<feature type="domain" description="Deltex C-terminal" evidence="6">
    <location>
        <begin position="415"/>
        <end position="546"/>
    </location>
</feature>
<dbReference type="AlphaFoldDB" id="A0AAV6GPP6"/>
<organism evidence="7 8">
    <name type="scientific">Alosa alosa</name>
    <name type="common">allis shad</name>
    <dbReference type="NCBI Taxonomy" id="278164"/>
    <lineage>
        <taxon>Eukaryota</taxon>
        <taxon>Metazoa</taxon>
        <taxon>Chordata</taxon>
        <taxon>Craniata</taxon>
        <taxon>Vertebrata</taxon>
        <taxon>Euteleostomi</taxon>
        <taxon>Actinopterygii</taxon>
        <taxon>Neopterygii</taxon>
        <taxon>Teleostei</taxon>
        <taxon>Clupei</taxon>
        <taxon>Clupeiformes</taxon>
        <taxon>Clupeoidei</taxon>
        <taxon>Clupeidae</taxon>
        <taxon>Alosa</taxon>
    </lineage>
</organism>
<comment type="subcellular location">
    <subcellularLocation>
        <location evidence="5">Cytoplasm</location>
    </subcellularLocation>
</comment>
<gene>
    <name evidence="7" type="ORF">AALO_G00140570</name>
</gene>
<keyword evidence="4 5" id="KW-0479">Metal-binding</keyword>
<dbReference type="InterPro" id="IPR039399">
    <property type="entry name" value="Deltex_C_sf"/>
</dbReference>
<dbReference type="PANTHER" id="PTHR12622">
    <property type="entry name" value="DELTEX-RELATED"/>
    <property type="match status" value="1"/>
</dbReference>
<accession>A0AAV6GPP6</accession>
<keyword evidence="8" id="KW-1185">Reference proteome</keyword>
<dbReference type="GO" id="GO:0008270">
    <property type="term" value="F:zinc ion binding"/>
    <property type="evidence" value="ECO:0007669"/>
    <property type="project" value="UniProtKB-KW"/>
</dbReference>
<dbReference type="InterPro" id="IPR039398">
    <property type="entry name" value="Deltex_fam"/>
</dbReference>
<dbReference type="EC" id="2.3.2.27" evidence="5"/>
<dbReference type="Proteomes" id="UP000823561">
    <property type="component" value="Chromosome 10"/>
</dbReference>
<dbReference type="Gene3D" id="3.30.390.130">
    <property type="match status" value="1"/>
</dbReference>
<sequence>MDEVDEVPDLYLSEDELGAASPTAPPDIGSLYVKLHWPEVDLPKRWAPMLQKALQSWFNTALVDEMHISCNIHRLEPLETPGCAMAKITPFSALDVLLSKKSSSLTFKDLKQTAVVHFYSSVQMINAAKISTQNNPTYSSGEGSLFQIPIKVNAVVDVQKCSSQIQAEIMEKFEKHSSGTHCLSMQGTLEEVNMFYAELCQTVMQKEQGENDESLSAAPIETQASEEEGSQEVSCRVPLSLYRAACQTYRKEMDFIERENSVRIQAEIILNFRNRGTGRDMRLQACKDMTRLLQNCVEPPRSQLDLPVGTTMTNSEFLVPKKDASSHSRGLDCPDKTEHISEVVCRVKGQTEGDVKNHESGQPVGVDMSTGVLETGKMKECTRSGMQQGKKADLTAVGKPGVVDKRATYPTGSLGDQPNGNMFIRKENESLPGFLGHDTLVIDYDIPSAAQTNDHPNPGKPFDGLQVSAYLPNSPEGRQVLELLKKAFSQRLVFTVGVSNNTGKDGCVNWNGISHKTSKYGGHLSNGYPDPDYIKQVKRELKAKGIE</sequence>
<keyword evidence="5" id="KW-0862">Zinc</keyword>
<dbReference type="GO" id="GO:0016567">
    <property type="term" value="P:protein ubiquitination"/>
    <property type="evidence" value="ECO:0007669"/>
    <property type="project" value="UniProtKB-UniRule"/>
</dbReference>
<protein>
    <recommendedName>
        <fullName evidence="5">E3 ubiquitin-protein ligase</fullName>
        <ecNumber evidence="5">2.3.2.27</ecNumber>
    </recommendedName>
</protein>
<evidence type="ECO:0000313" key="7">
    <source>
        <dbReference type="EMBL" id="KAG5274826.1"/>
    </source>
</evidence>
<evidence type="ECO:0000313" key="8">
    <source>
        <dbReference type="Proteomes" id="UP000823561"/>
    </source>
</evidence>
<dbReference type="GO" id="GO:0007219">
    <property type="term" value="P:Notch signaling pathway"/>
    <property type="evidence" value="ECO:0007669"/>
    <property type="project" value="InterPro"/>
</dbReference>
<dbReference type="EMBL" id="JADWDJ010000010">
    <property type="protein sequence ID" value="KAG5274826.1"/>
    <property type="molecule type" value="Genomic_DNA"/>
</dbReference>
<evidence type="ECO:0000256" key="3">
    <source>
        <dbReference type="ARBA" id="ARBA00022679"/>
    </source>
</evidence>